<protein>
    <submittedName>
        <fullName evidence="5">Helix-turn-helix domain-containing protein</fullName>
    </submittedName>
</protein>
<keyword evidence="6" id="KW-1185">Reference proteome</keyword>
<gene>
    <name evidence="5" type="ORF">E1091_01425</name>
</gene>
<keyword evidence="3" id="KW-0804">Transcription</keyword>
<accession>A0ABY2DPN2</accession>
<keyword evidence="1" id="KW-0805">Transcription regulation</keyword>
<comment type="caution">
    <text evidence="5">The sequence shown here is derived from an EMBL/GenBank/DDBJ whole genome shotgun (WGS) entry which is preliminary data.</text>
</comment>
<dbReference type="SUPFAM" id="SSF46689">
    <property type="entry name" value="Homeodomain-like"/>
    <property type="match status" value="1"/>
</dbReference>
<dbReference type="Gene3D" id="1.10.10.60">
    <property type="entry name" value="Homeodomain-like"/>
    <property type="match status" value="1"/>
</dbReference>
<dbReference type="InterPro" id="IPR035418">
    <property type="entry name" value="AraC-bd_2"/>
</dbReference>
<keyword evidence="2" id="KW-0238">DNA-binding</keyword>
<dbReference type="SMART" id="SM00342">
    <property type="entry name" value="HTH_ARAC"/>
    <property type="match status" value="1"/>
</dbReference>
<dbReference type="Pfam" id="PF14525">
    <property type="entry name" value="AraC_binding_2"/>
    <property type="match status" value="1"/>
</dbReference>
<dbReference type="EMBL" id="SMKE01000019">
    <property type="protein sequence ID" value="TDC02115.1"/>
    <property type="molecule type" value="Genomic_DNA"/>
</dbReference>
<sequence>MSTQDHPPGDRVDYWRCLMAESLVPVDIQTDTSTAFNASARMVDLGAVTLSIYQFPSLRVIRSPRMTTSSDPEIYKISLPLRGSGVIEYDRQSCAAGPGQLSFLDAASPHEVTYVEDAAGRGSTALAVQIPGSMLPFPADQARLLHATCLAGGDDGIAALLANHLVTVARHVDGFTPGDAVRVGGITLDLVSAVIANRLDRMSALPVETRQQASYRQVLAFIESHLADPALGPPAIAAAHHMSLRSLHRLFAQEGRTVSGWIRQRRLERCRRDLVDPRLAHRPVSAVAARWGFRSTAHFTRLFTASVGMSPVAYRRHQQLARQRLPGAD</sequence>
<evidence type="ECO:0000256" key="3">
    <source>
        <dbReference type="ARBA" id="ARBA00023163"/>
    </source>
</evidence>
<organism evidence="5 6">
    <name type="scientific">Micromonospora fluostatini</name>
    <dbReference type="NCBI Taxonomy" id="1629071"/>
    <lineage>
        <taxon>Bacteria</taxon>
        <taxon>Bacillati</taxon>
        <taxon>Actinomycetota</taxon>
        <taxon>Actinomycetes</taxon>
        <taxon>Micromonosporales</taxon>
        <taxon>Micromonosporaceae</taxon>
        <taxon>Micromonospora</taxon>
    </lineage>
</organism>
<dbReference type="PANTHER" id="PTHR46796:SF6">
    <property type="entry name" value="ARAC SUBFAMILY"/>
    <property type="match status" value="1"/>
</dbReference>
<reference evidence="5 6" key="1">
    <citation type="submission" date="2019-02" db="EMBL/GenBank/DDBJ databases">
        <title>Draft genome sequences of novel Actinobacteria.</title>
        <authorList>
            <person name="Sahin N."/>
            <person name="Ay H."/>
            <person name="Saygin H."/>
        </authorList>
    </citation>
    <scope>NUCLEOTIDE SEQUENCE [LARGE SCALE GENOMIC DNA]</scope>
    <source>
        <strain evidence="5 6">JCM 30529</strain>
    </source>
</reference>
<evidence type="ECO:0000313" key="5">
    <source>
        <dbReference type="EMBL" id="TDC02115.1"/>
    </source>
</evidence>
<dbReference type="Proteomes" id="UP000295626">
    <property type="component" value="Unassembled WGS sequence"/>
</dbReference>
<proteinExistence type="predicted"/>
<dbReference type="Pfam" id="PF12833">
    <property type="entry name" value="HTH_18"/>
    <property type="match status" value="1"/>
</dbReference>
<dbReference type="InterPro" id="IPR009057">
    <property type="entry name" value="Homeodomain-like_sf"/>
</dbReference>
<evidence type="ECO:0000259" key="4">
    <source>
        <dbReference type="PROSITE" id="PS01124"/>
    </source>
</evidence>
<dbReference type="InterPro" id="IPR018060">
    <property type="entry name" value="HTH_AraC"/>
</dbReference>
<evidence type="ECO:0000256" key="1">
    <source>
        <dbReference type="ARBA" id="ARBA00023015"/>
    </source>
</evidence>
<dbReference type="PROSITE" id="PS01124">
    <property type="entry name" value="HTH_ARAC_FAMILY_2"/>
    <property type="match status" value="1"/>
</dbReference>
<feature type="domain" description="HTH araC/xylS-type" evidence="4">
    <location>
        <begin position="216"/>
        <end position="317"/>
    </location>
</feature>
<evidence type="ECO:0000313" key="6">
    <source>
        <dbReference type="Proteomes" id="UP000295626"/>
    </source>
</evidence>
<evidence type="ECO:0000256" key="2">
    <source>
        <dbReference type="ARBA" id="ARBA00023125"/>
    </source>
</evidence>
<name>A0ABY2DPN2_9ACTN</name>
<dbReference type="PANTHER" id="PTHR46796">
    <property type="entry name" value="HTH-TYPE TRANSCRIPTIONAL ACTIVATOR RHAS-RELATED"/>
    <property type="match status" value="1"/>
</dbReference>
<dbReference type="InterPro" id="IPR050204">
    <property type="entry name" value="AraC_XylS_family_regulators"/>
</dbReference>